<keyword evidence="2" id="KW-0805">Transcription regulation</keyword>
<dbReference type="EMBL" id="CP023445">
    <property type="protein sequence ID" value="ATE52218.1"/>
    <property type="molecule type" value="Genomic_DNA"/>
</dbReference>
<protein>
    <submittedName>
        <fullName evidence="7">LysR family transcriptional regulator</fullName>
    </submittedName>
</protein>
<dbReference type="PRINTS" id="PR00039">
    <property type="entry name" value="HTHLYSR"/>
</dbReference>
<reference evidence="7" key="1">
    <citation type="submission" date="2017-09" db="EMBL/GenBank/DDBJ databases">
        <title>Complete Genome Sequence of ansamitocin-producing Bacterium Actinosynnema pretiosum X47.</title>
        <authorList>
            <person name="Cao G."/>
            <person name="Zong G."/>
            <person name="Zhong C."/>
            <person name="Fu J."/>
        </authorList>
    </citation>
    <scope>NUCLEOTIDE SEQUENCE [LARGE SCALE GENOMIC DNA]</scope>
    <source>
        <strain evidence="7">X47</strain>
    </source>
</reference>
<comment type="similarity">
    <text evidence="1">Belongs to the LysR transcriptional regulatory family.</text>
</comment>
<evidence type="ECO:0000256" key="2">
    <source>
        <dbReference type="ARBA" id="ARBA00023015"/>
    </source>
</evidence>
<dbReference type="Pfam" id="PF00126">
    <property type="entry name" value="HTH_1"/>
    <property type="match status" value="1"/>
</dbReference>
<sequence>MPSPRPTRCSGRPISAPPHLVELSSISPGDNRGVELRHLKHFVALAEESSFTRAAERERIVQSGLSSSIRSLERDVGSELFVRGSRPVRLTTAGRALLPGARRTLQESERAKQLVRDVRGLVAGPFTIGALPLHNRDVSCRFVNWLASFATAHPGLDISVRQPGRDRALALVAEGGLDCAVVTGAPARLPGLRATRLSTQPVVALLASGHPLAGRDGLALADLAGERFVDTYPGHESRDLVDLAFAERGLTRRISCEVVDLPMVFNLTRAGLGVALVPERTDLPAEGVVAVPLREEGLVHTVDLVLPRDPATSPAAAAFAAHVAAG</sequence>
<evidence type="ECO:0000256" key="1">
    <source>
        <dbReference type="ARBA" id="ARBA00009437"/>
    </source>
</evidence>
<dbReference type="PANTHER" id="PTHR30346:SF29">
    <property type="entry name" value="LYSR SUBSTRATE-BINDING"/>
    <property type="match status" value="1"/>
</dbReference>
<dbReference type="Gene3D" id="3.40.190.290">
    <property type="match status" value="1"/>
</dbReference>
<dbReference type="GO" id="GO:0032993">
    <property type="term" value="C:protein-DNA complex"/>
    <property type="evidence" value="ECO:0007669"/>
    <property type="project" value="TreeGrafter"/>
</dbReference>
<keyword evidence="8" id="KW-1185">Reference proteome</keyword>
<feature type="region of interest" description="Disordered" evidence="5">
    <location>
        <begin position="1"/>
        <end position="21"/>
    </location>
</feature>
<dbReference type="InterPro" id="IPR005119">
    <property type="entry name" value="LysR_subst-bd"/>
</dbReference>
<accession>A0A290YZQ6</accession>
<organism evidence="7 8">
    <name type="scientific">Actinosynnema pretiosum</name>
    <dbReference type="NCBI Taxonomy" id="42197"/>
    <lineage>
        <taxon>Bacteria</taxon>
        <taxon>Bacillati</taxon>
        <taxon>Actinomycetota</taxon>
        <taxon>Actinomycetes</taxon>
        <taxon>Pseudonocardiales</taxon>
        <taxon>Pseudonocardiaceae</taxon>
        <taxon>Actinosynnema</taxon>
    </lineage>
</organism>
<dbReference type="SUPFAM" id="SSF46785">
    <property type="entry name" value="Winged helix' DNA-binding domain"/>
    <property type="match status" value="1"/>
</dbReference>
<evidence type="ECO:0000259" key="6">
    <source>
        <dbReference type="PROSITE" id="PS50931"/>
    </source>
</evidence>
<dbReference type="Pfam" id="PF03466">
    <property type="entry name" value="LysR_substrate"/>
    <property type="match status" value="1"/>
</dbReference>
<keyword evidence="4" id="KW-0804">Transcription</keyword>
<dbReference type="Proteomes" id="UP000218505">
    <property type="component" value="Chromosome"/>
</dbReference>
<dbReference type="InterPro" id="IPR000847">
    <property type="entry name" value="LysR_HTH_N"/>
</dbReference>
<dbReference type="GO" id="GO:0003677">
    <property type="term" value="F:DNA binding"/>
    <property type="evidence" value="ECO:0007669"/>
    <property type="project" value="UniProtKB-KW"/>
</dbReference>
<evidence type="ECO:0000256" key="5">
    <source>
        <dbReference type="SAM" id="MobiDB-lite"/>
    </source>
</evidence>
<evidence type="ECO:0000256" key="4">
    <source>
        <dbReference type="ARBA" id="ARBA00023163"/>
    </source>
</evidence>
<proteinExistence type="inferred from homology"/>
<name>A0A290YZQ6_9PSEU</name>
<dbReference type="InterPro" id="IPR036390">
    <property type="entry name" value="WH_DNA-bd_sf"/>
</dbReference>
<dbReference type="KEGG" id="apre:CNX65_02000"/>
<dbReference type="PANTHER" id="PTHR30346">
    <property type="entry name" value="TRANSCRIPTIONAL DUAL REGULATOR HCAR-RELATED"/>
    <property type="match status" value="1"/>
</dbReference>
<evidence type="ECO:0000313" key="7">
    <source>
        <dbReference type="EMBL" id="ATE52218.1"/>
    </source>
</evidence>
<dbReference type="FunFam" id="1.10.10.10:FF:000001">
    <property type="entry name" value="LysR family transcriptional regulator"/>
    <property type="match status" value="1"/>
</dbReference>
<dbReference type="Gene3D" id="1.10.10.10">
    <property type="entry name" value="Winged helix-like DNA-binding domain superfamily/Winged helix DNA-binding domain"/>
    <property type="match status" value="1"/>
</dbReference>
<dbReference type="GO" id="GO:0003700">
    <property type="term" value="F:DNA-binding transcription factor activity"/>
    <property type="evidence" value="ECO:0007669"/>
    <property type="project" value="InterPro"/>
</dbReference>
<evidence type="ECO:0000256" key="3">
    <source>
        <dbReference type="ARBA" id="ARBA00023125"/>
    </source>
</evidence>
<dbReference type="InterPro" id="IPR036388">
    <property type="entry name" value="WH-like_DNA-bd_sf"/>
</dbReference>
<feature type="domain" description="HTH lysR-type" evidence="6">
    <location>
        <begin position="34"/>
        <end position="91"/>
    </location>
</feature>
<gene>
    <name evidence="7" type="ORF">CNX65_02000</name>
</gene>
<keyword evidence="3" id="KW-0238">DNA-binding</keyword>
<dbReference type="AlphaFoldDB" id="A0A290YZQ6"/>
<evidence type="ECO:0000313" key="8">
    <source>
        <dbReference type="Proteomes" id="UP000218505"/>
    </source>
</evidence>
<dbReference type="CDD" id="cd08436">
    <property type="entry name" value="PBP2_LTTR_like_3"/>
    <property type="match status" value="1"/>
</dbReference>
<dbReference type="PROSITE" id="PS50931">
    <property type="entry name" value="HTH_LYSR"/>
    <property type="match status" value="1"/>
</dbReference>
<dbReference type="SUPFAM" id="SSF53850">
    <property type="entry name" value="Periplasmic binding protein-like II"/>
    <property type="match status" value="1"/>
</dbReference>